<protein>
    <recommendedName>
        <fullName evidence="3">SET domain-containing protein</fullName>
    </recommendedName>
</protein>
<comment type="caution">
    <text evidence="1">The sequence shown here is derived from an EMBL/GenBank/DDBJ whole genome shotgun (WGS) entry which is preliminary data.</text>
</comment>
<dbReference type="Proteomes" id="UP001222027">
    <property type="component" value="Unassembled WGS sequence"/>
</dbReference>
<name>A0AAV8RW79_ENSVE</name>
<gene>
    <name evidence="1" type="ORF">OPV22_001238</name>
</gene>
<evidence type="ECO:0000313" key="2">
    <source>
        <dbReference type="Proteomes" id="UP001222027"/>
    </source>
</evidence>
<evidence type="ECO:0000313" key="1">
    <source>
        <dbReference type="EMBL" id="KAJ8510804.1"/>
    </source>
</evidence>
<reference evidence="1 2" key="1">
    <citation type="submission" date="2022-12" db="EMBL/GenBank/DDBJ databases">
        <title>Chromosome-scale assembly of the Ensete ventricosum genome.</title>
        <authorList>
            <person name="Dussert Y."/>
            <person name="Stocks J."/>
            <person name="Wendawek A."/>
            <person name="Woldeyes F."/>
            <person name="Nichols R.A."/>
            <person name="Borrell J.S."/>
        </authorList>
    </citation>
    <scope>NUCLEOTIDE SEQUENCE [LARGE SCALE GENOMIC DNA]</scope>
    <source>
        <strain evidence="2">cv. Maze</strain>
        <tissue evidence="1">Seeds</tissue>
    </source>
</reference>
<dbReference type="EMBL" id="JAQQAF010000001">
    <property type="protein sequence ID" value="KAJ8510804.1"/>
    <property type="molecule type" value="Genomic_DNA"/>
</dbReference>
<sequence length="142" mass="16678">MMARRRRNGISIHLMDVQNKTRGILYGWQADTSNLSSAYLRSQILVCSEVTKPCCRTHLFILRGSDAHSSMNHDVPAPVMLTRFMIMNRVYKDEELIYFQYHQSYMNEKISIWYAHCTTLRILLLKLCKLIRLLRADSCLSF</sequence>
<proteinExistence type="predicted"/>
<dbReference type="AlphaFoldDB" id="A0AAV8RW79"/>
<keyword evidence="2" id="KW-1185">Reference proteome</keyword>
<accession>A0AAV8RW79</accession>
<evidence type="ECO:0008006" key="3">
    <source>
        <dbReference type="Google" id="ProtNLM"/>
    </source>
</evidence>
<organism evidence="1 2">
    <name type="scientific">Ensete ventricosum</name>
    <name type="common">Abyssinian banana</name>
    <name type="synonym">Musa ensete</name>
    <dbReference type="NCBI Taxonomy" id="4639"/>
    <lineage>
        <taxon>Eukaryota</taxon>
        <taxon>Viridiplantae</taxon>
        <taxon>Streptophyta</taxon>
        <taxon>Embryophyta</taxon>
        <taxon>Tracheophyta</taxon>
        <taxon>Spermatophyta</taxon>
        <taxon>Magnoliopsida</taxon>
        <taxon>Liliopsida</taxon>
        <taxon>Zingiberales</taxon>
        <taxon>Musaceae</taxon>
        <taxon>Ensete</taxon>
    </lineage>
</organism>